<keyword evidence="5" id="KW-0560">Oxidoreductase</keyword>
<dbReference type="STRING" id="5364.A0A5C3NIS3"/>
<dbReference type="SUPFAM" id="SSF51905">
    <property type="entry name" value="FAD/NAD(P)-binding domain"/>
    <property type="match status" value="1"/>
</dbReference>
<evidence type="ECO:0000313" key="9">
    <source>
        <dbReference type="Proteomes" id="UP000305948"/>
    </source>
</evidence>
<keyword evidence="9" id="KW-1185">Reference proteome</keyword>
<dbReference type="Gene3D" id="3.30.9.10">
    <property type="entry name" value="D-Amino Acid Oxidase, subunit A, domain 2"/>
    <property type="match status" value="1"/>
</dbReference>
<dbReference type="EMBL" id="ML213503">
    <property type="protein sequence ID" value="TFK56807.1"/>
    <property type="molecule type" value="Genomic_DNA"/>
</dbReference>
<organism evidence="8 9">
    <name type="scientific">Heliocybe sulcata</name>
    <dbReference type="NCBI Taxonomy" id="5364"/>
    <lineage>
        <taxon>Eukaryota</taxon>
        <taxon>Fungi</taxon>
        <taxon>Dikarya</taxon>
        <taxon>Basidiomycota</taxon>
        <taxon>Agaricomycotina</taxon>
        <taxon>Agaricomycetes</taxon>
        <taxon>Gloeophyllales</taxon>
        <taxon>Gloeophyllaceae</taxon>
        <taxon>Heliocybe</taxon>
    </lineage>
</organism>
<dbReference type="PANTHER" id="PTHR10961">
    <property type="entry name" value="PEROXISOMAL SARCOSINE OXIDASE"/>
    <property type="match status" value="1"/>
</dbReference>
<evidence type="ECO:0000256" key="6">
    <source>
        <dbReference type="SAM" id="MobiDB-lite"/>
    </source>
</evidence>
<proteinExistence type="inferred from homology"/>
<protein>
    <submittedName>
        <fullName evidence="8">DAO-domain-containing protein</fullName>
    </submittedName>
</protein>
<comment type="cofactor">
    <cofactor evidence="1">
        <name>FAD</name>
        <dbReference type="ChEBI" id="CHEBI:57692"/>
    </cofactor>
</comment>
<reference evidence="8 9" key="1">
    <citation type="journal article" date="2019" name="Nat. Ecol. Evol.">
        <title>Megaphylogeny resolves global patterns of mushroom evolution.</title>
        <authorList>
            <person name="Varga T."/>
            <person name="Krizsan K."/>
            <person name="Foldi C."/>
            <person name="Dima B."/>
            <person name="Sanchez-Garcia M."/>
            <person name="Sanchez-Ramirez S."/>
            <person name="Szollosi G.J."/>
            <person name="Szarkandi J.G."/>
            <person name="Papp V."/>
            <person name="Albert L."/>
            <person name="Andreopoulos W."/>
            <person name="Angelini C."/>
            <person name="Antonin V."/>
            <person name="Barry K.W."/>
            <person name="Bougher N.L."/>
            <person name="Buchanan P."/>
            <person name="Buyck B."/>
            <person name="Bense V."/>
            <person name="Catcheside P."/>
            <person name="Chovatia M."/>
            <person name="Cooper J."/>
            <person name="Damon W."/>
            <person name="Desjardin D."/>
            <person name="Finy P."/>
            <person name="Geml J."/>
            <person name="Haridas S."/>
            <person name="Hughes K."/>
            <person name="Justo A."/>
            <person name="Karasinski D."/>
            <person name="Kautmanova I."/>
            <person name="Kiss B."/>
            <person name="Kocsube S."/>
            <person name="Kotiranta H."/>
            <person name="LaButti K.M."/>
            <person name="Lechner B.E."/>
            <person name="Liimatainen K."/>
            <person name="Lipzen A."/>
            <person name="Lukacs Z."/>
            <person name="Mihaltcheva S."/>
            <person name="Morgado L.N."/>
            <person name="Niskanen T."/>
            <person name="Noordeloos M.E."/>
            <person name="Ohm R.A."/>
            <person name="Ortiz-Santana B."/>
            <person name="Ovrebo C."/>
            <person name="Racz N."/>
            <person name="Riley R."/>
            <person name="Savchenko A."/>
            <person name="Shiryaev A."/>
            <person name="Soop K."/>
            <person name="Spirin V."/>
            <person name="Szebenyi C."/>
            <person name="Tomsovsky M."/>
            <person name="Tulloss R.E."/>
            <person name="Uehling J."/>
            <person name="Grigoriev I.V."/>
            <person name="Vagvolgyi C."/>
            <person name="Papp T."/>
            <person name="Martin F.M."/>
            <person name="Miettinen O."/>
            <person name="Hibbett D.S."/>
            <person name="Nagy L.G."/>
        </authorList>
    </citation>
    <scope>NUCLEOTIDE SEQUENCE [LARGE SCALE GENOMIC DNA]</scope>
    <source>
        <strain evidence="8 9">OMC1185</strain>
    </source>
</reference>
<feature type="region of interest" description="Disordered" evidence="6">
    <location>
        <begin position="412"/>
        <end position="462"/>
    </location>
</feature>
<keyword evidence="4" id="KW-0274">FAD</keyword>
<accession>A0A5C3NIS3</accession>
<dbReference type="Pfam" id="PF01266">
    <property type="entry name" value="DAO"/>
    <property type="match status" value="1"/>
</dbReference>
<evidence type="ECO:0000256" key="1">
    <source>
        <dbReference type="ARBA" id="ARBA00001974"/>
    </source>
</evidence>
<gene>
    <name evidence="8" type="ORF">OE88DRAFT_1650280</name>
</gene>
<comment type="similarity">
    <text evidence="2">Belongs to the MSOX/MTOX family.</text>
</comment>
<evidence type="ECO:0000259" key="7">
    <source>
        <dbReference type="Pfam" id="PF01266"/>
    </source>
</evidence>
<feature type="compositionally biased region" description="Basic and acidic residues" evidence="6">
    <location>
        <begin position="412"/>
        <end position="429"/>
    </location>
</feature>
<dbReference type="AlphaFoldDB" id="A0A5C3NIS3"/>
<evidence type="ECO:0000256" key="4">
    <source>
        <dbReference type="ARBA" id="ARBA00022827"/>
    </source>
</evidence>
<sequence>MSARTLQTGSRILVVGGGTWGLSTAWHLAQRGYTNIICIDRFHYPSPDSAGYDLNKMARTEYAGEKFMQTISREALGEWRSNPLFHTVFHETGRLSIASSPVNYDELKEYHRELLESPRASEIVWLDNADEIHKFAPYLTGSFQEGKAVYNPEGGWVHARKAMEAVGAECTRLGVQFIAGPSGTAVELVFDSSKSNVLGVRCADGSTYLADRIILATGAWSDLLLDMENQLIAKCWTLAHIKLTDHLEREAVKGIPVILDLEKGFFFEPDEEGYVKICNEFPGFTNYRKVVVDGKEKKLSVPRGHGSHPTDSMPDRSFTEVRELLDILKPEWRNRELLNAKMCWCTDTPDRNFLISLHPWYGRSLVLATGDSGHGFKMLPTVGRYVADLVEGKEDEWQKLEHGKELKDKWRWRPDTADKRPGDDSRPGRGGDLSEEEGWEGDAAGTIGGREDSHAIGSSSRTRRNQQVRASLLLTALAITLSWVAYRGLLWDV</sequence>
<evidence type="ECO:0000256" key="3">
    <source>
        <dbReference type="ARBA" id="ARBA00022630"/>
    </source>
</evidence>
<dbReference type="InterPro" id="IPR045170">
    <property type="entry name" value="MTOX"/>
</dbReference>
<dbReference type="Gene3D" id="3.50.50.60">
    <property type="entry name" value="FAD/NAD(P)-binding domain"/>
    <property type="match status" value="1"/>
</dbReference>
<dbReference type="OrthoDB" id="2219495at2759"/>
<evidence type="ECO:0000256" key="2">
    <source>
        <dbReference type="ARBA" id="ARBA00010989"/>
    </source>
</evidence>
<evidence type="ECO:0000256" key="5">
    <source>
        <dbReference type="ARBA" id="ARBA00023002"/>
    </source>
</evidence>
<evidence type="ECO:0000313" key="8">
    <source>
        <dbReference type="EMBL" id="TFK56807.1"/>
    </source>
</evidence>
<dbReference type="GO" id="GO:0050660">
    <property type="term" value="F:flavin adenine dinucleotide binding"/>
    <property type="evidence" value="ECO:0007669"/>
    <property type="project" value="InterPro"/>
</dbReference>
<dbReference type="GO" id="GO:0051698">
    <property type="term" value="F:saccharopine oxidase activity"/>
    <property type="evidence" value="ECO:0007669"/>
    <property type="project" value="TreeGrafter"/>
</dbReference>
<keyword evidence="3" id="KW-0285">Flavoprotein</keyword>
<dbReference type="Proteomes" id="UP000305948">
    <property type="component" value="Unassembled WGS sequence"/>
</dbReference>
<dbReference type="PANTHER" id="PTHR10961:SF26">
    <property type="entry name" value="L-SACCHAROPINE OXIDASE"/>
    <property type="match status" value="1"/>
</dbReference>
<name>A0A5C3NIS3_9AGAM</name>
<dbReference type="GO" id="GO:0008115">
    <property type="term" value="F:sarcosine oxidase activity"/>
    <property type="evidence" value="ECO:0007669"/>
    <property type="project" value="TreeGrafter"/>
</dbReference>
<feature type="domain" description="FAD dependent oxidoreductase" evidence="7">
    <location>
        <begin position="11"/>
        <end position="389"/>
    </location>
</feature>
<dbReference type="InterPro" id="IPR006076">
    <property type="entry name" value="FAD-dep_OxRdtase"/>
</dbReference>
<dbReference type="InterPro" id="IPR036188">
    <property type="entry name" value="FAD/NAD-bd_sf"/>
</dbReference>